<sequence>MQRRACIEAEVDPTMSVPAGREPRRKGIGAVDSPVPSFLDSAFGIFRIAQPSFICPVQSVQLPFDLATIRRVVLASNRDTSR</sequence>
<comment type="caution">
    <text evidence="1">The sequence shown here is derived from an EMBL/GenBank/DDBJ whole genome shotgun (WGS) entry which is preliminary data.</text>
</comment>
<name>A0A448WR56_9PLAT</name>
<protein>
    <submittedName>
        <fullName evidence="1">Uncharacterized protein</fullName>
    </submittedName>
</protein>
<organism evidence="1 2">
    <name type="scientific">Protopolystoma xenopodis</name>
    <dbReference type="NCBI Taxonomy" id="117903"/>
    <lineage>
        <taxon>Eukaryota</taxon>
        <taxon>Metazoa</taxon>
        <taxon>Spiralia</taxon>
        <taxon>Lophotrochozoa</taxon>
        <taxon>Platyhelminthes</taxon>
        <taxon>Monogenea</taxon>
        <taxon>Polyopisthocotylea</taxon>
        <taxon>Polystomatidea</taxon>
        <taxon>Polystomatidae</taxon>
        <taxon>Protopolystoma</taxon>
    </lineage>
</organism>
<dbReference type="EMBL" id="CAAALY010035747">
    <property type="protein sequence ID" value="VEL18129.1"/>
    <property type="molecule type" value="Genomic_DNA"/>
</dbReference>
<proteinExistence type="predicted"/>
<dbReference type="Proteomes" id="UP000784294">
    <property type="component" value="Unassembled WGS sequence"/>
</dbReference>
<reference evidence="1" key="1">
    <citation type="submission" date="2018-11" db="EMBL/GenBank/DDBJ databases">
        <authorList>
            <consortium name="Pathogen Informatics"/>
        </authorList>
    </citation>
    <scope>NUCLEOTIDE SEQUENCE</scope>
</reference>
<evidence type="ECO:0000313" key="1">
    <source>
        <dbReference type="EMBL" id="VEL18129.1"/>
    </source>
</evidence>
<dbReference type="AlphaFoldDB" id="A0A448WR56"/>
<keyword evidence="2" id="KW-1185">Reference proteome</keyword>
<evidence type="ECO:0000313" key="2">
    <source>
        <dbReference type="Proteomes" id="UP000784294"/>
    </source>
</evidence>
<accession>A0A448WR56</accession>
<gene>
    <name evidence="1" type="ORF">PXEA_LOCUS11569</name>
</gene>